<evidence type="ECO:0000313" key="6">
    <source>
        <dbReference type="Proteomes" id="UP000576082"/>
    </source>
</evidence>
<evidence type="ECO:0000256" key="1">
    <source>
        <dbReference type="ARBA" id="ARBA00023015"/>
    </source>
</evidence>
<dbReference type="GO" id="GO:0003700">
    <property type="term" value="F:DNA-binding transcription factor activity"/>
    <property type="evidence" value="ECO:0007669"/>
    <property type="project" value="InterPro"/>
</dbReference>
<protein>
    <submittedName>
        <fullName evidence="5">GntR family transcriptional regulator</fullName>
    </submittedName>
</protein>
<evidence type="ECO:0000259" key="4">
    <source>
        <dbReference type="PROSITE" id="PS50949"/>
    </source>
</evidence>
<dbReference type="InterPro" id="IPR036390">
    <property type="entry name" value="WH_DNA-bd_sf"/>
</dbReference>
<accession>A0A7X9P4A9</accession>
<evidence type="ECO:0000256" key="3">
    <source>
        <dbReference type="ARBA" id="ARBA00023163"/>
    </source>
</evidence>
<sequence>MADYIEQLYTVFQEESKQNVPKYVQLSNTFKNLIKLGVLQSEDRMPSFNELIFNLDVSKDTIEKAYKILKEEHYIISVRGKGTFVMSNSSLGKAKVLLIFNKMSSSKKKLYESFVKTSENHLETDLLLHNGSLSHLKKIISDQKNNYHYFGIIPIFNQVDDIDVEKVLQLLPSHQLLLLGRAENNLSKVIPSVYEDFSEDIFNTLQQNIKPILNFEKLHLVIAKDSTRALRDIWSGFVRFCIHFNIPYTVTSQFNVGEIVKDTLYISTDDQDLTNIVKDCKANNFVLSKDVGIISYNDSPLKEVVGGDGITVITASFRDMGKIAALQIINKKLESVKVPFLMKRRGSL</sequence>
<dbReference type="AlphaFoldDB" id="A0A7X9P4A9"/>
<dbReference type="Gene3D" id="1.10.10.10">
    <property type="entry name" value="Winged helix-like DNA-binding domain superfamily/Winged helix DNA-binding domain"/>
    <property type="match status" value="1"/>
</dbReference>
<dbReference type="CDD" id="cd07377">
    <property type="entry name" value="WHTH_GntR"/>
    <property type="match status" value="1"/>
</dbReference>
<dbReference type="InterPro" id="IPR028082">
    <property type="entry name" value="Peripla_BP_I"/>
</dbReference>
<feature type="domain" description="HTH gntR-type" evidence="4">
    <location>
        <begin position="20"/>
        <end position="88"/>
    </location>
</feature>
<dbReference type="RefSeq" id="WP_062618508.1">
    <property type="nucleotide sequence ID" value="NZ_JABANE010000028.1"/>
</dbReference>
<dbReference type="PANTHER" id="PTHR38445:SF10">
    <property type="entry name" value="GNTR-FAMILY TRANSCRIPTIONAL REGULATOR"/>
    <property type="match status" value="1"/>
</dbReference>
<dbReference type="SUPFAM" id="SSF53822">
    <property type="entry name" value="Periplasmic binding protein-like I"/>
    <property type="match status" value="1"/>
</dbReference>
<dbReference type="SUPFAM" id="SSF46785">
    <property type="entry name" value="Winged helix' DNA-binding domain"/>
    <property type="match status" value="1"/>
</dbReference>
<dbReference type="InterPro" id="IPR000524">
    <property type="entry name" value="Tscrpt_reg_HTH_GntR"/>
</dbReference>
<dbReference type="EMBL" id="JABANE010000028">
    <property type="protein sequence ID" value="NME68712.1"/>
    <property type="molecule type" value="Genomic_DNA"/>
</dbReference>
<evidence type="ECO:0000256" key="2">
    <source>
        <dbReference type="ARBA" id="ARBA00023125"/>
    </source>
</evidence>
<dbReference type="SMART" id="SM00345">
    <property type="entry name" value="HTH_GNTR"/>
    <property type="match status" value="1"/>
</dbReference>
<dbReference type="PROSITE" id="PS50949">
    <property type="entry name" value="HTH_GNTR"/>
    <property type="match status" value="1"/>
</dbReference>
<comment type="caution">
    <text evidence="5">The sequence shown here is derived from an EMBL/GenBank/DDBJ whole genome shotgun (WGS) entry which is preliminary data.</text>
</comment>
<reference evidence="5 6" key="1">
    <citation type="submission" date="2020-04" db="EMBL/GenBank/DDBJ databases">
        <title>Flammeovirga sp. SR4, a novel species isolated from seawater.</title>
        <authorList>
            <person name="Wang X."/>
        </authorList>
    </citation>
    <scope>NUCLEOTIDE SEQUENCE [LARGE SCALE GENOMIC DNA]</scope>
    <source>
        <strain evidence="5 6">ATCC 23126</strain>
    </source>
</reference>
<keyword evidence="2" id="KW-0238">DNA-binding</keyword>
<dbReference type="PANTHER" id="PTHR38445">
    <property type="entry name" value="HTH-TYPE TRANSCRIPTIONAL REPRESSOR YTRA"/>
    <property type="match status" value="1"/>
</dbReference>
<dbReference type="InterPro" id="IPR036388">
    <property type="entry name" value="WH-like_DNA-bd_sf"/>
</dbReference>
<gene>
    <name evidence="5" type="ORF">HHU12_12140</name>
</gene>
<organism evidence="5 6">
    <name type="scientific">Flammeovirga aprica JL-4</name>
    <dbReference type="NCBI Taxonomy" id="694437"/>
    <lineage>
        <taxon>Bacteria</taxon>
        <taxon>Pseudomonadati</taxon>
        <taxon>Bacteroidota</taxon>
        <taxon>Cytophagia</taxon>
        <taxon>Cytophagales</taxon>
        <taxon>Flammeovirgaceae</taxon>
        <taxon>Flammeovirga</taxon>
    </lineage>
</organism>
<keyword evidence="1" id="KW-0805">Transcription regulation</keyword>
<dbReference type="Pfam" id="PF00392">
    <property type="entry name" value="GntR"/>
    <property type="match status" value="1"/>
</dbReference>
<keyword evidence="3" id="KW-0804">Transcription</keyword>
<keyword evidence="6" id="KW-1185">Reference proteome</keyword>
<dbReference type="GO" id="GO:0003677">
    <property type="term" value="F:DNA binding"/>
    <property type="evidence" value="ECO:0007669"/>
    <property type="project" value="UniProtKB-KW"/>
</dbReference>
<evidence type="ECO:0000313" key="5">
    <source>
        <dbReference type="EMBL" id="NME68712.1"/>
    </source>
</evidence>
<proteinExistence type="predicted"/>
<name>A0A7X9P4A9_9BACT</name>
<dbReference type="Proteomes" id="UP000576082">
    <property type="component" value="Unassembled WGS sequence"/>
</dbReference>